<keyword evidence="4" id="KW-1185">Reference proteome</keyword>
<evidence type="ECO:0000313" key="4">
    <source>
        <dbReference type="Proteomes" id="UP000053791"/>
    </source>
</evidence>
<protein>
    <submittedName>
        <fullName evidence="3">Uncharacterized protein</fullName>
    </submittedName>
</protein>
<evidence type="ECO:0000256" key="1">
    <source>
        <dbReference type="SAM" id="MobiDB-lite"/>
    </source>
</evidence>
<name>A0A0X3TXD7_9RHOB</name>
<sequence>MIAALRSLFPAGAVTAAASDAGARVMQTDLTCDDPKGWAAALSAFPDTCGDPVGKAAVLPGGPVRGRVLPSGPGGQAPTTEGS</sequence>
<feature type="signal peptide" evidence="2">
    <location>
        <begin position="1"/>
        <end position="16"/>
    </location>
</feature>
<dbReference type="EMBL" id="LQBQ01000023">
    <property type="protein sequence ID" value="KUJ78040.1"/>
    <property type="molecule type" value="Genomic_DNA"/>
</dbReference>
<keyword evidence="2" id="KW-0732">Signal</keyword>
<accession>A0A0X3TXD7</accession>
<evidence type="ECO:0000313" key="3">
    <source>
        <dbReference type="EMBL" id="KUJ78040.1"/>
    </source>
</evidence>
<reference evidence="3 4" key="1">
    <citation type="submission" date="2015-12" db="EMBL/GenBank/DDBJ databases">
        <authorList>
            <person name="Shamseldin A."/>
            <person name="Moawad H."/>
            <person name="Abd El-Rahim W.M."/>
            <person name="Sadowsky M.J."/>
        </authorList>
    </citation>
    <scope>NUCLEOTIDE SEQUENCE [LARGE SCALE GENOMIC DNA]</scope>
    <source>
        <strain evidence="3 4">ZGT118</strain>
    </source>
</reference>
<feature type="chain" id="PRO_5007054469" evidence="2">
    <location>
        <begin position="17"/>
        <end position="83"/>
    </location>
</feature>
<organism evidence="3 4">
    <name type="scientific">Ruegeria marisrubri</name>
    <dbReference type="NCBI Taxonomy" id="1685379"/>
    <lineage>
        <taxon>Bacteria</taxon>
        <taxon>Pseudomonadati</taxon>
        <taxon>Pseudomonadota</taxon>
        <taxon>Alphaproteobacteria</taxon>
        <taxon>Rhodobacterales</taxon>
        <taxon>Roseobacteraceae</taxon>
        <taxon>Ruegeria</taxon>
    </lineage>
</organism>
<dbReference type="STRING" id="1685379.AVO45_08720"/>
<feature type="region of interest" description="Disordered" evidence="1">
    <location>
        <begin position="64"/>
        <end position="83"/>
    </location>
</feature>
<proteinExistence type="predicted"/>
<comment type="caution">
    <text evidence="3">The sequence shown here is derived from an EMBL/GenBank/DDBJ whole genome shotgun (WGS) entry which is preliminary data.</text>
</comment>
<dbReference type="AlphaFoldDB" id="A0A0X3TXD7"/>
<dbReference type="Proteomes" id="UP000053791">
    <property type="component" value="Unassembled WGS sequence"/>
</dbReference>
<evidence type="ECO:0000256" key="2">
    <source>
        <dbReference type="SAM" id="SignalP"/>
    </source>
</evidence>
<gene>
    <name evidence="3" type="ORF">AVO45_08720</name>
</gene>